<feature type="compositionally biased region" description="Basic residues" evidence="1">
    <location>
        <begin position="84"/>
        <end position="100"/>
    </location>
</feature>
<comment type="caution">
    <text evidence="2">The sequence shown here is derived from an EMBL/GenBank/DDBJ whole genome shotgun (WGS) entry which is preliminary data.</text>
</comment>
<evidence type="ECO:0000256" key="1">
    <source>
        <dbReference type="SAM" id="MobiDB-lite"/>
    </source>
</evidence>
<feature type="region of interest" description="Disordered" evidence="1">
    <location>
        <begin position="84"/>
        <end position="110"/>
    </location>
</feature>
<dbReference type="EMBL" id="MCFC01000106">
    <property type="protein sequence ID" value="ORY21699.1"/>
    <property type="molecule type" value="Genomic_DNA"/>
</dbReference>
<sequence length="258" mass="28927">MSRRRSTPVSRRADSVVLRPALEIQYKRAPVYEKLGARATIVEPRLGEESLWVPLAMDDGCYNCRKKDLVCYVPNLMELEKAAKPVRKKRKDAGTKRLKQKQVGGGSEVARELFDRHGRVAVDSELDADSWHPQGGGEGRESYDNGQERQIEDEGSDNEDTEEEGDQMNQSTTDVKPERGQRCLKCVARKTRCRFDHPFKGILELSRIGIELCNLSEEIGLDGSSALTELLLEIGEETQGIVNRLQGSQTQSEEEHAG</sequence>
<dbReference type="AlphaFoldDB" id="A0A1Y2AGJ1"/>
<keyword evidence="3" id="KW-1185">Reference proteome</keyword>
<dbReference type="Proteomes" id="UP000193986">
    <property type="component" value="Unassembled WGS sequence"/>
</dbReference>
<gene>
    <name evidence="2" type="ORF">BCR39DRAFT_553177</name>
</gene>
<feature type="compositionally biased region" description="Acidic residues" evidence="1">
    <location>
        <begin position="153"/>
        <end position="166"/>
    </location>
</feature>
<feature type="compositionally biased region" description="Basic and acidic residues" evidence="1">
    <location>
        <begin position="138"/>
        <end position="152"/>
    </location>
</feature>
<accession>A0A1Y2AGJ1</accession>
<dbReference type="InParanoid" id="A0A1Y2AGJ1"/>
<reference evidence="2 3" key="1">
    <citation type="submission" date="2016-07" db="EMBL/GenBank/DDBJ databases">
        <title>Pervasive Adenine N6-methylation of Active Genes in Fungi.</title>
        <authorList>
            <consortium name="DOE Joint Genome Institute"/>
            <person name="Mondo S.J."/>
            <person name="Dannebaum R.O."/>
            <person name="Kuo R.C."/>
            <person name="Labutti K."/>
            <person name="Haridas S."/>
            <person name="Kuo A."/>
            <person name="Salamov A."/>
            <person name="Ahrendt S.R."/>
            <person name="Lipzen A."/>
            <person name="Sullivan W."/>
            <person name="Andreopoulos W.B."/>
            <person name="Clum A."/>
            <person name="Lindquist E."/>
            <person name="Daum C."/>
            <person name="Ramamoorthy G.K."/>
            <person name="Gryganskyi A."/>
            <person name="Culley D."/>
            <person name="Magnuson J.K."/>
            <person name="James T.Y."/>
            <person name="O'Malley M.A."/>
            <person name="Stajich J.E."/>
            <person name="Spatafora J.W."/>
            <person name="Visel A."/>
            <person name="Grigoriev I.V."/>
        </authorList>
    </citation>
    <scope>NUCLEOTIDE SEQUENCE [LARGE SCALE GENOMIC DNA]</scope>
    <source>
        <strain evidence="2 3">68-887.2</strain>
    </source>
</reference>
<organism evidence="2 3">
    <name type="scientific">Naematelia encephala</name>
    <dbReference type="NCBI Taxonomy" id="71784"/>
    <lineage>
        <taxon>Eukaryota</taxon>
        <taxon>Fungi</taxon>
        <taxon>Dikarya</taxon>
        <taxon>Basidiomycota</taxon>
        <taxon>Agaricomycotina</taxon>
        <taxon>Tremellomycetes</taxon>
        <taxon>Tremellales</taxon>
        <taxon>Naemateliaceae</taxon>
        <taxon>Naematelia</taxon>
    </lineage>
</organism>
<evidence type="ECO:0000313" key="3">
    <source>
        <dbReference type="Proteomes" id="UP000193986"/>
    </source>
</evidence>
<proteinExistence type="predicted"/>
<feature type="region of interest" description="Disordered" evidence="1">
    <location>
        <begin position="124"/>
        <end position="179"/>
    </location>
</feature>
<evidence type="ECO:0000313" key="2">
    <source>
        <dbReference type="EMBL" id="ORY21699.1"/>
    </source>
</evidence>
<name>A0A1Y2AGJ1_9TREE</name>
<protein>
    <submittedName>
        <fullName evidence="2">Uncharacterized protein</fullName>
    </submittedName>
</protein>